<keyword evidence="1" id="KW-1133">Transmembrane helix</keyword>
<feature type="transmembrane region" description="Helical" evidence="1">
    <location>
        <begin position="54"/>
        <end position="77"/>
    </location>
</feature>
<keyword evidence="1" id="KW-0812">Transmembrane</keyword>
<keyword evidence="3" id="KW-1185">Reference proteome</keyword>
<reference evidence="2 3" key="1">
    <citation type="journal article" date="2016" name="Mol. Biol. Evol.">
        <title>Comparative Genomics of Early-Diverging Mushroom-Forming Fungi Provides Insights into the Origins of Lignocellulose Decay Capabilities.</title>
        <authorList>
            <person name="Nagy L.G."/>
            <person name="Riley R."/>
            <person name="Tritt A."/>
            <person name="Adam C."/>
            <person name="Daum C."/>
            <person name="Floudas D."/>
            <person name="Sun H."/>
            <person name="Yadav J.S."/>
            <person name="Pangilinan J."/>
            <person name="Larsson K.H."/>
            <person name="Matsuura K."/>
            <person name="Barry K."/>
            <person name="Labutti K."/>
            <person name="Kuo R."/>
            <person name="Ohm R.A."/>
            <person name="Bhattacharya S.S."/>
            <person name="Shirouzu T."/>
            <person name="Yoshinaga Y."/>
            <person name="Martin F.M."/>
            <person name="Grigoriev I.V."/>
            <person name="Hibbett D.S."/>
        </authorList>
    </citation>
    <scope>NUCLEOTIDE SEQUENCE [LARGE SCALE GENOMIC DNA]</scope>
    <source>
        <strain evidence="2 3">L-15889</strain>
    </source>
</reference>
<keyword evidence="1" id="KW-0472">Membrane</keyword>
<gene>
    <name evidence="2" type="ORF">DAEQUDRAFT_724220</name>
</gene>
<dbReference type="AlphaFoldDB" id="A0A165RXE3"/>
<protein>
    <submittedName>
        <fullName evidence="2">Uncharacterized protein</fullName>
    </submittedName>
</protein>
<accession>A0A165RXE3</accession>
<dbReference type="Proteomes" id="UP000076727">
    <property type="component" value="Unassembled WGS sequence"/>
</dbReference>
<name>A0A165RXE3_9APHY</name>
<evidence type="ECO:0000313" key="3">
    <source>
        <dbReference type="Proteomes" id="UP000076727"/>
    </source>
</evidence>
<dbReference type="EMBL" id="KV429046">
    <property type="protein sequence ID" value="KZT71273.1"/>
    <property type="molecule type" value="Genomic_DNA"/>
</dbReference>
<organism evidence="2 3">
    <name type="scientific">Daedalea quercina L-15889</name>
    <dbReference type="NCBI Taxonomy" id="1314783"/>
    <lineage>
        <taxon>Eukaryota</taxon>
        <taxon>Fungi</taxon>
        <taxon>Dikarya</taxon>
        <taxon>Basidiomycota</taxon>
        <taxon>Agaricomycotina</taxon>
        <taxon>Agaricomycetes</taxon>
        <taxon>Polyporales</taxon>
        <taxon>Fomitopsis</taxon>
    </lineage>
</organism>
<proteinExistence type="predicted"/>
<evidence type="ECO:0000256" key="1">
    <source>
        <dbReference type="SAM" id="Phobius"/>
    </source>
</evidence>
<sequence>MGTARTSRGDYLCEVSHRGSDRSYSLTQLGRDDQSRNFVVFAFAGVMRRHGCSAFLVVAISLSGVILHSGSGLHLSYPKGRDPEIRES</sequence>
<evidence type="ECO:0000313" key="2">
    <source>
        <dbReference type="EMBL" id="KZT71273.1"/>
    </source>
</evidence>